<accession>A0A139SIL6</accession>
<comment type="caution">
    <text evidence="2">The sequence shown here is derived from an EMBL/GenBank/DDBJ whole genome shotgun (WGS) entry which is preliminary data.</text>
</comment>
<dbReference type="EMBL" id="LSZP01000059">
    <property type="protein sequence ID" value="KXU34320.1"/>
    <property type="molecule type" value="Genomic_DNA"/>
</dbReference>
<proteinExistence type="predicted"/>
<reference evidence="2 3" key="1">
    <citation type="submission" date="2016-02" db="EMBL/GenBank/DDBJ databases">
        <authorList>
            <person name="Wen L."/>
            <person name="He K."/>
            <person name="Yang H."/>
        </authorList>
    </citation>
    <scope>NUCLEOTIDE SEQUENCE [LARGE SCALE GENOMIC DNA]</scope>
    <source>
        <strain evidence="2 3">CV41</strain>
    </source>
</reference>
<feature type="transmembrane region" description="Helical" evidence="1">
    <location>
        <begin position="44"/>
        <end position="66"/>
    </location>
</feature>
<sequence length="284" mass="30866">MSPNWRKALYLFGGSLGVLGIVFVALRLHSYVEELDFSQFTPRVWSLIFFLSVVYGAANLFLAVAWRKLLLYFDSQISVAQAIRLFGLSQLAKYVPGNIVHLAGRQALGMAIGLLPKPLAKSVLWELGGLLVAGALFTPIVAPLVFELVSAWLSLTVFTAALLCAWFVVRRLFTTTVSNALLDQCSFLAISGVIFVILLELVSPQSYSVSLFPALCGAYVIAWLAGFVIPGAPAGVGVREFVLLFLLKDLVSEADLLLAVVLGRAITVLGDLIFFLTTLVIKKR</sequence>
<dbReference type="STRING" id="1548208.AXK12_07540"/>
<protein>
    <recommendedName>
        <fullName evidence="4">Lysylphosphatidylglycerol synthetase</fullName>
    </recommendedName>
</protein>
<evidence type="ECO:0000313" key="2">
    <source>
        <dbReference type="EMBL" id="KXU34320.1"/>
    </source>
</evidence>
<gene>
    <name evidence="2" type="ORF">AXK12_07540</name>
</gene>
<dbReference type="AlphaFoldDB" id="A0A139SIL6"/>
<feature type="transmembrane region" description="Helical" evidence="1">
    <location>
        <begin position="181"/>
        <end position="199"/>
    </location>
</feature>
<keyword evidence="1" id="KW-0812">Transmembrane</keyword>
<evidence type="ECO:0000313" key="3">
    <source>
        <dbReference type="Proteomes" id="UP000071392"/>
    </source>
</evidence>
<dbReference type="OrthoDB" id="2542372at2"/>
<feature type="transmembrane region" description="Helical" evidence="1">
    <location>
        <begin position="9"/>
        <end position="32"/>
    </location>
</feature>
<feature type="transmembrane region" description="Helical" evidence="1">
    <location>
        <begin position="151"/>
        <end position="169"/>
    </location>
</feature>
<feature type="transmembrane region" description="Helical" evidence="1">
    <location>
        <begin position="256"/>
        <end position="281"/>
    </location>
</feature>
<organism evidence="2 3">
    <name type="scientific">Cephaloticoccus capnophilus</name>
    <dbReference type="NCBI Taxonomy" id="1548208"/>
    <lineage>
        <taxon>Bacteria</taxon>
        <taxon>Pseudomonadati</taxon>
        <taxon>Verrucomicrobiota</taxon>
        <taxon>Opitutia</taxon>
        <taxon>Opitutales</taxon>
        <taxon>Opitutaceae</taxon>
        <taxon>Cephaloticoccus</taxon>
    </lineage>
</organism>
<keyword evidence="3" id="KW-1185">Reference proteome</keyword>
<evidence type="ECO:0000256" key="1">
    <source>
        <dbReference type="SAM" id="Phobius"/>
    </source>
</evidence>
<keyword evidence="1" id="KW-1133">Transmembrane helix</keyword>
<name>A0A139SIL6_9BACT</name>
<dbReference type="RefSeq" id="WP_068713039.1">
    <property type="nucleotide sequence ID" value="NZ_LSZP01000059.1"/>
</dbReference>
<feature type="transmembrane region" description="Helical" evidence="1">
    <location>
        <begin position="123"/>
        <end position="145"/>
    </location>
</feature>
<dbReference type="Proteomes" id="UP000071392">
    <property type="component" value="Unassembled WGS sequence"/>
</dbReference>
<evidence type="ECO:0008006" key="4">
    <source>
        <dbReference type="Google" id="ProtNLM"/>
    </source>
</evidence>
<keyword evidence="1" id="KW-0472">Membrane</keyword>
<feature type="transmembrane region" description="Helical" evidence="1">
    <location>
        <begin position="211"/>
        <end position="236"/>
    </location>
</feature>